<organism evidence="9 10">
    <name type="scientific">Sulfuricella denitrificans (strain DSM 22764 / NBRC 105220 / skB26)</name>
    <dbReference type="NCBI Taxonomy" id="1163617"/>
    <lineage>
        <taxon>Bacteria</taxon>
        <taxon>Pseudomonadati</taxon>
        <taxon>Pseudomonadota</taxon>
        <taxon>Betaproteobacteria</taxon>
        <taxon>Nitrosomonadales</taxon>
        <taxon>Sulfuricellaceae</taxon>
        <taxon>Sulfuricella</taxon>
    </lineage>
</organism>
<dbReference type="Gene3D" id="3.30.2010.10">
    <property type="entry name" value="Metalloproteases ('zincins'), catalytic domain"/>
    <property type="match status" value="1"/>
</dbReference>
<name>S6A9R6_SULDS</name>
<reference evidence="9 10" key="1">
    <citation type="journal article" date="2012" name="Appl. Environ. Microbiol.">
        <title>Draft genome sequence of a psychrotolerant sulfur-oxidizing bacterium, Sulfuricella denitrificans skB26, and proteomic insights into cold adaptation.</title>
        <authorList>
            <person name="Watanabe T."/>
            <person name="Kojima H."/>
            <person name="Fukui M."/>
        </authorList>
    </citation>
    <scope>NUCLEOTIDE SEQUENCE [LARGE SCALE GENOMIC DNA]</scope>
    <source>
        <strain evidence="10">skB26</strain>
    </source>
</reference>
<dbReference type="HOGENOM" id="CLU_029002_5_1_4"/>
<evidence type="ECO:0000256" key="6">
    <source>
        <dbReference type="ARBA" id="ARBA00023049"/>
    </source>
</evidence>
<protein>
    <submittedName>
        <fullName evidence="9">Peptidase M48 Ste24p</fullName>
    </submittedName>
</protein>
<dbReference type="GO" id="GO:0051603">
    <property type="term" value="P:proteolysis involved in protein catabolic process"/>
    <property type="evidence" value="ECO:0007669"/>
    <property type="project" value="TreeGrafter"/>
</dbReference>
<dbReference type="GO" id="GO:0016020">
    <property type="term" value="C:membrane"/>
    <property type="evidence" value="ECO:0007669"/>
    <property type="project" value="TreeGrafter"/>
</dbReference>
<evidence type="ECO:0000256" key="5">
    <source>
        <dbReference type="ARBA" id="ARBA00022833"/>
    </source>
</evidence>
<dbReference type="AlphaFoldDB" id="S6A9R6"/>
<keyword evidence="3" id="KW-0479">Metal-binding</keyword>
<evidence type="ECO:0000259" key="8">
    <source>
        <dbReference type="Pfam" id="PF01435"/>
    </source>
</evidence>
<dbReference type="PANTHER" id="PTHR22726:SF24">
    <property type="entry name" value="M48 FAMILY METALLOPEPTIDASE"/>
    <property type="match status" value="1"/>
</dbReference>
<keyword evidence="2" id="KW-0645">Protease</keyword>
<evidence type="ECO:0000313" key="9">
    <source>
        <dbReference type="EMBL" id="BAN34575.1"/>
    </source>
</evidence>
<feature type="chain" id="PRO_5004535914" evidence="7">
    <location>
        <begin position="24"/>
        <end position="483"/>
    </location>
</feature>
<evidence type="ECO:0000256" key="1">
    <source>
        <dbReference type="ARBA" id="ARBA00001947"/>
    </source>
</evidence>
<evidence type="ECO:0000313" key="10">
    <source>
        <dbReference type="Proteomes" id="UP000015559"/>
    </source>
</evidence>
<feature type="signal peptide" evidence="7">
    <location>
        <begin position="1"/>
        <end position="23"/>
    </location>
</feature>
<dbReference type="GO" id="GO:0004222">
    <property type="term" value="F:metalloendopeptidase activity"/>
    <property type="evidence" value="ECO:0007669"/>
    <property type="project" value="InterPro"/>
</dbReference>
<dbReference type="GO" id="GO:0046872">
    <property type="term" value="F:metal ion binding"/>
    <property type="evidence" value="ECO:0007669"/>
    <property type="project" value="UniProtKB-KW"/>
</dbReference>
<feature type="domain" description="Peptidase M48" evidence="8">
    <location>
        <begin position="64"/>
        <end position="253"/>
    </location>
</feature>
<keyword evidence="7" id="KW-0732">Signal</keyword>
<dbReference type="eggNOG" id="COG4784">
    <property type="taxonomic scope" value="Bacteria"/>
</dbReference>
<dbReference type="EMBL" id="AP013066">
    <property type="protein sequence ID" value="BAN34575.1"/>
    <property type="molecule type" value="Genomic_DNA"/>
</dbReference>
<keyword evidence="4" id="KW-0378">Hydrolase</keyword>
<keyword evidence="10" id="KW-1185">Reference proteome</keyword>
<keyword evidence="5" id="KW-0862">Zinc</keyword>
<dbReference type="InterPro" id="IPR001915">
    <property type="entry name" value="Peptidase_M48"/>
</dbReference>
<dbReference type="RefSeq" id="WP_009206479.1">
    <property type="nucleotide sequence ID" value="NC_022357.1"/>
</dbReference>
<keyword evidence="6" id="KW-0482">Metalloprotease</keyword>
<evidence type="ECO:0000256" key="4">
    <source>
        <dbReference type="ARBA" id="ARBA00022801"/>
    </source>
</evidence>
<gene>
    <name evidence="9" type="ORF">SCD_n00733</name>
</gene>
<proteinExistence type="predicted"/>
<dbReference type="CDD" id="cd07333">
    <property type="entry name" value="M48C_bepA_like"/>
    <property type="match status" value="1"/>
</dbReference>
<sequence>MILPRAFRLVTGLLCLGLLANCAVNPVTGRQNFVMMSESEEVRTGQKGDEEVRKEYGVYDNPTLQRYVNDVGQRLAQKSHRGNLEYHFTVVDSPEINAFALPGGYIYITRGIMAYLNSEAELAAVLGHEIGHVTARHSVQQYSASMAASIGVALGSILVPELRGGAQDLFSLLGNALLSGYGRDHELEADRLGAEYLALTGYDPQAMVKVVGILKDQELFDAEIARGEGREPRRYHGLFATHPDNDTRLKEVVGEADRLAQPKADSRQAIYLTQINGLVFGDSPSQGIVRDNRFLHDGLGFGLNFPPDWKVKNSLDRVVALSPENDGQIELLLAGPARGTPADFLRRNIRLDTGNELDTALINGLPAATMSGVRQNKPVKIGVIFFRDQTFILFATAKTPAAYNQHRTAISSAIGSFHALQDSERKLAKPNLIHTRTAKRGETFASLARQSPLGKNAEGYLRLMNHAYPSGEPQAGQHLKTVE</sequence>
<accession>S6A9R6</accession>
<evidence type="ECO:0000256" key="2">
    <source>
        <dbReference type="ARBA" id="ARBA00022670"/>
    </source>
</evidence>
<dbReference type="InterPro" id="IPR051156">
    <property type="entry name" value="Mito/Outer_Membr_Metalloprot"/>
</dbReference>
<dbReference type="STRING" id="1163617.SCD_n00733"/>
<dbReference type="KEGG" id="sdr:SCD_n00733"/>
<dbReference type="PANTHER" id="PTHR22726">
    <property type="entry name" value="METALLOENDOPEPTIDASE OMA1"/>
    <property type="match status" value="1"/>
</dbReference>
<evidence type="ECO:0000256" key="7">
    <source>
        <dbReference type="SAM" id="SignalP"/>
    </source>
</evidence>
<dbReference type="Pfam" id="PF01435">
    <property type="entry name" value="Peptidase_M48"/>
    <property type="match status" value="1"/>
</dbReference>
<dbReference type="Proteomes" id="UP000015559">
    <property type="component" value="Chromosome"/>
</dbReference>
<comment type="cofactor">
    <cofactor evidence="1">
        <name>Zn(2+)</name>
        <dbReference type="ChEBI" id="CHEBI:29105"/>
    </cofactor>
</comment>
<evidence type="ECO:0000256" key="3">
    <source>
        <dbReference type="ARBA" id="ARBA00022723"/>
    </source>
</evidence>